<organism evidence="1 2">
    <name type="scientific">Spinactinospora alkalitolerans</name>
    <dbReference type="NCBI Taxonomy" id="687207"/>
    <lineage>
        <taxon>Bacteria</taxon>
        <taxon>Bacillati</taxon>
        <taxon>Actinomycetota</taxon>
        <taxon>Actinomycetes</taxon>
        <taxon>Streptosporangiales</taxon>
        <taxon>Nocardiopsidaceae</taxon>
        <taxon>Spinactinospora</taxon>
    </lineage>
</organism>
<dbReference type="Proteomes" id="UP000589036">
    <property type="component" value="Unassembled WGS sequence"/>
</dbReference>
<name>A0A852TTL4_9ACTN</name>
<evidence type="ECO:0000313" key="2">
    <source>
        <dbReference type="Proteomes" id="UP000589036"/>
    </source>
</evidence>
<gene>
    <name evidence="1" type="ORF">HDA32_002906</name>
</gene>
<keyword evidence="2" id="KW-1185">Reference proteome</keyword>
<dbReference type="RefSeq" id="WP_312863190.1">
    <property type="nucleotide sequence ID" value="NZ_BAAAYY010000003.1"/>
</dbReference>
<dbReference type="EMBL" id="JACCCC010000001">
    <property type="protein sequence ID" value="NYE47786.1"/>
    <property type="molecule type" value="Genomic_DNA"/>
</dbReference>
<protein>
    <submittedName>
        <fullName evidence="1">Uncharacterized protein</fullName>
    </submittedName>
</protein>
<proteinExistence type="predicted"/>
<dbReference type="AlphaFoldDB" id="A0A852TTL4"/>
<sequence length="109" mass="12011">MEMRRCDHCDLLIGAGCACSRPAQREAKEFVGPSGTRFSGASMLISPTRHAHRPGCTHLSISDITPPVWGWISDPDPHLWARLSEEHPVHATEGNTARYATKRCQTCDA</sequence>
<accession>A0A852TTL4</accession>
<reference evidence="1 2" key="1">
    <citation type="submission" date="2020-07" db="EMBL/GenBank/DDBJ databases">
        <title>Sequencing the genomes of 1000 actinobacteria strains.</title>
        <authorList>
            <person name="Klenk H.-P."/>
        </authorList>
    </citation>
    <scope>NUCLEOTIDE SEQUENCE [LARGE SCALE GENOMIC DNA]</scope>
    <source>
        <strain evidence="1 2">CXB654</strain>
    </source>
</reference>
<evidence type="ECO:0000313" key="1">
    <source>
        <dbReference type="EMBL" id="NYE47786.1"/>
    </source>
</evidence>
<comment type="caution">
    <text evidence="1">The sequence shown here is derived from an EMBL/GenBank/DDBJ whole genome shotgun (WGS) entry which is preliminary data.</text>
</comment>